<dbReference type="Gene3D" id="3.40.367.20">
    <property type="match status" value="1"/>
</dbReference>
<dbReference type="CDD" id="cd24008">
    <property type="entry name" value="ASKHA_NBD_GLK"/>
    <property type="match status" value="1"/>
</dbReference>
<keyword evidence="1" id="KW-0808">Transferase</keyword>
<proteinExistence type="inferred from homology"/>
<evidence type="ECO:0000313" key="4">
    <source>
        <dbReference type="EMBL" id="MBL6811825.1"/>
    </source>
</evidence>
<evidence type="ECO:0000256" key="3">
    <source>
        <dbReference type="RuleBase" id="RU004046"/>
    </source>
</evidence>
<dbReference type="GO" id="GO:0005524">
    <property type="term" value="F:ATP binding"/>
    <property type="evidence" value="ECO:0007669"/>
    <property type="project" value="InterPro"/>
</dbReference>
<comment type="similarity">
    <text evidence="3">Belongs to the bacterial glucokinase family.</text>
</comment>
<accession>A0A937HWF3</accession>
<name>A0A937HWF3_9GAMM</name>
<dbReference type="Proteomes" id="UP000744438">
    <property type="component" value="Unassembled WGS sequence"/>
</dbReference>
<protein>
    <submittedName>
        <fullName evidence="4">ROK family protein</fullName>
    </submittedName>
</protein>
<dbReference type="PANTHER" id="PTHR47690:SF1">
    <property type="entry name" value="GLUCOKINASE"/>
    <property type="match status" value="1"/>
</dbReference>
<evidence type="ECO:0000256" key="2">
    <source>
        <dbReference type="ARBA" id="ARBA00022777"/>
    </source>
</evidence>
<organism evidence="4 5">
    <name type="scientific">SAR86 cluster bacterium</name>
    <dbReference type="NCBI Taxonomy" id="2030880"/>
    <lineage>
        <taxon>Bacteria</taxon>
        <taxon>Pseudomonadati</taxon>
        <taxon>Pseudomonadota</taxon>
        <taxon>Gammaproteobacteria</taxon>
        <taxon>SAR86 cluster</taxon>
    </lineage>
</organism>
<reference evidence="4" key="1">
    <citation type="submission" date="2020-10" db="EMBL/GenBank/DDBJ databases">
        <title>Microbiome of the Black Sea water column analyzed by genome centric metagenomics.</title>
        <authorList>
            <person name="Cabello-Yeves P.J."/>
            <person name="Callieri C."/>
            <person name="Picazo A."/>
            <person name="Mehrshad M."/>
            <person name="Haro-Moreno J.M."/>
            <person name="Roda-Garcia J."/>
            <person name="Dzembekova N."/>
            <person name="Slabakova V."/>
            <person name="Slabakova N."/>
            <person name="Moncheva S."/>
            <person name="Rodriguez-Valera F."/>
        </authorList>
    </citation>
    <scope>NUCLEOTIDE SEQUENCE</scope>
    <source>
        <strain evidence="4">BS307-5m-G49</strain>
    </source>
</reference>
<dbReference type="EMBL" id="JADHQC010000014">
    <property type="protein sequence ID" value="MBL6811825.1"/>
    <property type="molecule type" value="Genomic_DNA"/>
</dbReference>
<comment type="caution">
    <text evidence="4">The sequence shown here is derived from an EMBL/GenBank/DDBJ whole genome shotgun (WGS) entry which is preliminary data.</text>
</comment>
<dbReference type="InterPro" id="IPR043129">
    <property type="entry name" value="ATPase_NBD"/>
</dbReference>
<dbReference type="AlphaFoldDB" id="A0A937HWF3"/>
<evidence type="ECO:0000313" key="5">
    <source>
        <dbReference type="Proteomes" id="UP000744438"/>
    </source>
</evidence>
<dbReference type="GO" id="GO:0006096">
    <property type="term" value="P:glycolytic process"/>
    <property type="evidence" value="ECO:0007669"/>
    <property type="project" value="InterPro"/>
</dbReference>
<dbReference type="GO" id="GO:0005829">
    <property type="term" value="C:cytosol"/>
    <property type="evidence" value="ECO:0007669"/>
    <property type="project" value="TreeGrafter"/>
</dbReference>
<dbReference type="GO" id="GO:0004340">
    <property type="term" value="F:glucokinase activity"/>
    <property type="evidence" value="ECO:0007669"/>
    <property type="project" value="InterPro"/>
</dbReference>
<dbReference type="SUPFAM" id="SSF53067">
    <property type="entry name" value="Actin-like ATPase domain"/>
    <property type="match status" value="1"/>
</dbReference>
<dbReference type="InterPro" id="IPR050201">
    <property type="entry name" value="Bacterial_glucokinase"/>
</dbReference>
<dbReference type="InterPro" id="IPR003836">
    <property type="entry name" value="Glucokinase"/>
</dbReference>
<sequence>MRNALLIDLGGTNIRYASFIKNTLSKISKEKIADEDFISFLTKLLEEEKHEIDCLVIAAAGPNNQRSIDLTNRNLLVDASELKSKLDLRECLLLNDWEAVAQSLSEMNQECFLPIKRGAPSSKNTLLIGPGTGLGVTLIVNDQIIPTEFGNAYSPTKGMLENFDLRDNKKFFSLENILSGPGIEKLYEEKFERKLSSEKIISSALDGNKDGLFIIENFLKTLISVINDLVLSFSCEKVILGGSILNALKPILMTKKILDFFPSEINQKYSQLIERTQVDLLTEDEPGIFGCLAYFKTK</sequence>
<gene>
    <name evidence="4" type="ORF">ISQ63_02945</name>
</gene>
<evidence type="ECO:0000256" key="1">
    <source>
        <dbReference type="ARBA" id="ARBA00022679"/>
    </source>
</evidence>
<keyword evidence="2" id="KW-0418">Kinase</keyword>
<dbReference type="PANTHER" id="PTHR47690">
    <property type="entry name" value="GLUCOKINASE"/>
    <property type="match status" value="1"/>
</dbReference>
<dbReference type="Gene3D" id="3.30.420.40">
    <property type="match status" value="1"/>
</dbReference>
<dbReference type="GO" id="GO:0005536">
    <property type="term" value="F:D-glucose binding"/>
    <property type="evidence" value="ECO:0007669"/>
    <property type="project" value="InterPro"/>
</dbReference>
<dbReference type="Pfam" id="PF02685">
    <property type="entry name" value="Glucokinase"/>
    <property type="match status" value="1"/>
</dbReference>